<dbReference type="RefSeq" id="WP_074710103.1">
    <property type="nucleotide sequence ID" value="NZ_FNTV01000001.1"/>
</dbReference>
<evidence type="ECO:0000259" key="7">
    <source>
        <dbReference type="Pfam" id="PF01120"/>
    </source>
</evidence>
<name>A0A1H5F340_9MICC</name>
<dbReference type="EMBL" id="FNTV01000001">
    <property type="protein sequence ID" value="SED97782.1"/>
    <property type="molecule type" value="Genomic_DNA"/>
</dbReference>
<dbReference type="SMART" id="SM00812">
    <property type="entry name" value="Alpha_L_fucos"/>
    <property type="match status" value="1"/>
</dbReference>
<protein>
    <recommendedName>
        <fullName evidence="3">alpha-L-fucosidase</fullName>
        <ecNumber evidence="3">3.2.1.51</ecNumber>
    </recommendedName>
</protein>
<dbReference type="PANTHER" id="PTHR10030:SF37">
    <property type="entry name" value="ALPHA-L-FUCOSIDASE-RELATED"/>
    <property type="match status" value="1"/>
</dbReference>
<dbReference type="Gene3D" id="3.20.20.80">
    <property type="entry name" value="Glycosidases"/>
    <property type="match status" value="1"/>
</dbReference>
<dbReference type="PANTHER" id="PTHR10030">
    <property type="entry name" value="ALPHA-L-FUCOSIDASE"/>
    <property type="match status" value="1"/>
</dbReference>
<sequence>MLNFETRVGPDLGANAPSYPLNEVPEWYRDAKLGFFIHWGLYSVPAWATAHGEGGVPTEESYAHHQYAEWYGNTVRIPGSPSWVRHQEKYGTGTSYEDLAEHWDAGNFDAAEFVGKLRAAGAQYIIPTTKHHEGFCLWDTDTTEFNAVKRGPKRDLIAELGTATRESGARFGVYFSGALDWHVSDFPPIESDTDLFRFRRNDEQFAKYSAAQLEELVERFSPDILWNDIEWPDGGKDNTEYSVAALLRRYFDAVPDGVVNDRWGVPYHGFITREYRHVENIIEQPWESTRGLGYSFGYNQEEGTEHSLSGEALIRLLVDVVSKNGNLLINVGPRADGTIPELQEAAMLAMGAWLEVNGEAIYGTRPWRRPGDALGGSPLSYTTKGSDLYVLATDPAAGFITLPAELRVAGELSWTSDAGAPAVAAVGTDGVVAIPAELCGSAVAVATISGAIQP</sequence>
<evidence type="ECO:0000256" key="5">
    <source>
        <dbReference type="ARBA" id="ARBA00022801"/>
    </source>
</evidence>
<dbReference type="Proteomes" id="UP000182725">
    <property type="component" value="Unassembled WGS sequence"/>
</dbReference>
<dbReference type="EC" id="3.2.1.51" evidence="3"/>
<evidence type="ECO:0000313" key="8">
    <source>
        <dbReference type="EMBL" id="SED97782.1"/>
    </source>
</evidence>
<dbReference type="GO" id="GO:0006004">
    <property type="term" value="P:fucose metabolic process"/>
    <property type="evidence" value="ECO:0007669"/>
    <property type="project" value="InterPro"/>
</dbReference>
<proteinExistence type="inferred from homology"/>
<dbReference type="GO" id="GO:0005764">
    <property type="term" value="C:lysosome"/>
    <property type="evidence" value="ECO:0007669"/>
    <property type="project" value="TreeGrafter"/>
</dbReference>
<dbReference type="InterPro" id="IPR017853">
    <property type="entry name" value="GH"/>
</dbReference>
<dbReference type="AlphaFoldDB" id="A0A1H5F340"/>
<dbReference type="GO" id="GO:0016139">
    <property type="term" value="P:glycoside catabolic process"/>
    <property type="evidence" value="ECO:0007669"/>
    <property type="project" value="TreeGrafter"/>
</dbReference>
<keyword evidence="4" id="KW-0732">Signal</keyword>
<comment type="function">
    <text evidence="1">Alpha-L-fucosidase is responsible for hydrolyzing the alpha-1,6-linked fucose joined to the reducing-end N-acetylglucosamine of the carbohydrate moieties of glycoproteins.</text>
</comment>
<dbReference type="InterPro" id="IPR057739">
    <property type="entry name" value="Glyco_hydro_29_N"/>
</dbReference>
<organism evidence="8 9">
    <name type="scientific">Arthrobacter alpinus</name>
    <dbReference type="NCBI Taxonomy" id="656366"/>
    <lineage>
        <taxon>Bacteria</taxon>
        <taxon>Bacillati</taxon>
        <taxon>Actinomycetota</taxon>
        <taxon>Actinomycetes</taxon>
        <taxon>Micrococcales</taxon>
        <taxon>Micrococcaceae</taxon>
        <taxon>Arthrobacter</taxon>
    </lineage>
</organism>
<evidence type="ECO:0000256" key="3">
    <source>
        <dbReference type="ARBA" id="ARBA00012662"/>
    </source>
</evidence>
<dbReference type="PRINTS" id="PR00741">
    <property type="entry name" value="GLHYDRLASE29"/>
</dbReference>
<keyword evidence="6" id="KW-0326">Glycosidase</keyword>
<dbReference type="Pfam" id="PF01120">
    <property type="entry name" value="Alpha_L_fucos"/>
    <property type="match status" value="1"/>
</dbReference>
<comment type="similarity">
    <text evidence="2">Belongs to the glycosyl hydrolase 29 family.</text>
</comment>
<dbReference type="PIRSF" id="PIRSF001092">
    <property type="entry name" value="Alpha-L-fucosidase"/>
    <property type="match status" value="1"/>
</dbReference>
<dbReference type="InterPro" id="IPR016286">
    <property type="entry name" value="FUC_metazoa-typ"/>
</dbReference>
<evidence type="ECO:0000256" key="4">
    <source>
        <dbReference type="ARBA" id="ARBA00022729"/>
    </source>
</evidence>
<keyword evidence="5" id="KW-0378">Hydrolase</keyword>
<evidence type="ECO:0000256" key="2">
    <source>
        <dbReference type="ARBA" id="ARBA00007951"/>
    </source>
</evidence>
<gene>
    <name evidence="8" type="ORF">SAMN04489740_0408</name>
</gene>
<dbReference type="GO" id="GO:0004560">
    <property type="term" value="F:alpha-L-fucosidase activity"/>
    <property type="evidence" value="ECO:0007669"/>
    <property type="project" value="InterPro"/>
</dbReference>
<reference evidence="8 9" key="1">
    <citation type="submission" date="2016-10" db="EMBL/GenBank/DDBJ databases">
        <authorList>
            <person name="de Groot N.N."/>
        </authorList>
    </citation>
    <scope>NUCLEOTIDE SEQUENCE [LARGE SCALE GENOMIC DNA]</scope>
    <source>
        <strain evidence="8 9">DSM 22274</strain>
    </source>
</reference>
<dbReference type="SUPFAM" id="SSF51445">
    <property type="entry name" value="(Trans)glycosidases"/>
    <property type="match status" value="1"/>
</dbReference>
<evidence type="ECO:0000256" key="1">
    <source>
        <dbReference type="ARBA" id="ARBA00004071"/>
    </source>
</evidence>
<evidence type="ECO:0000313" key="9">
    <source>
        <dbReference type="Proteomes" id="UP000182725"/>
    </source>
</evidence>
<dbReference type="InterPro" id="IPR000933">
    <property type="entry name" value="Glyco_hydro_29"/>
</dbReference>
<feature type="domain" description="Glycoside hydrolase family 29 N-terminal" evidence="7">
    <location>
        <begin position="21"/>
        <end position="359"/>
    </location>
</feature>
<evidence type="ECO:0000256" key="6">
    <source>
        <dbReference type="ARBA" id="ARBA00023295"/>
    </source>
</evidence>
<accession>A0A1H5F340</accession>